<protein>
    <submittedName>
        <fullName evidence="2">Uncharacterized protein</fullName>
    </submittedName>
</protein>
<evidence type="ECO:0000313" key="2">
    <source>
        <dbReference type="EMBL" id="GFU20828.1"/>
    </source>
</evidence>
<proteinExistence type="predicted"/>
<keyword evidence="3" id="KW-1185">Reference proteome</keyword>
<evidence type="ECO:0000313" key="3">
    <source>
        <dbReference type="Proteomes" id="UP000887013"/>
    </source>
</evidence>
<reference evidence="2" key="1">
    <citation type="submission" date="2020-08" db="EMBL/GenBank/DDBJ databases">
        <title>Multicomponent nature underlies the extraordinary mechanical properties of spider dragline silk.</title>
        <authorList>
            <person name="Kono N."/>
            <person name="Nakamura H."/>
            <person name="Mori M."/>
            <person name="Yoshida Y."/>
            <person name="Ohtoshi R."/>
            <person name="Malay A.D."/>
            <person name="Moran D.A.P."/>
            <person name="Tomita M."/>
            <person name="Numata K."/>
            <person name="Arakawa K."/>
        </authorList>
    </citation>
    <scope>NUCLEOTIDE SEQUENCE</scope>
</reference>
<comment type="caution">
    <text evidence="2">The sequence shown here is derived from an EMBL/GenBank/DDBJ whole genome shotgun (WGS) entry which is preliminary data.</text>
</comment>
<keyword evidence="1" id="KW-0812">Transmembrane</keyword>
<keyword evidence="1" id="KW-0472">Membrane</keyword>
<sequence length="108" mass="12829">MDFSMKYRSRYLLRKQEEFKCIRDEDFKRHAKERLNVSLRVVKGYLLLFLSHDLFSFINWAVLKASPQLSGDFLFTGWFSSSTLTSDCINKNHGLQKSHCTNRCEERL</sequence>
<dbReference type="EMBL" id="BMAW01127365">
    <property type="protein sequence ID" value="GFU20828.1"/>
    <property type="molecule type" value="Genomic_DNA"/>
</dbReference>
<evidence type="ECO:0000256" key="1">
    <source>
        <dbReference type="SAM" id="Phobius"/>
    </source>
</evidence>
<feature type="transmembrane region" description="Helical" evidence="1">
    <location>
        <begin position="44"/>
        <end position="63"/>
    </location>
</feature>
<keyword evidence="1" id="KW-1133">Transmembrane helix</keyword>
<name>A0A8X6QGG1_NEPPI</name>
<gene>
    <name evidence="2" type="ORF">NPIL_113911</name>
</gene>
<accession>A0A8X6QGG1</accession>
<dbReference type="AlphaFoldDB" id="A0A8X6QGG1"/>
<organism evidence="2 3">
    <name type="scientific">Nephila pilipes</name>
    <name type="common">Giant wood spider</name>
    <name type="synonym">Nephila maculata</name>
    <dbReference type="NCBI Taxonomy" id="299642"/>
    <lineage>
        <taxon>Eukaryota</taxon>
        <taxon>Metazoa</taxon>
        <taxon>Ecdysozoa</taxon>
        <taxon>Arthropoda</taxon>
        <taxon>Chelicerata</taxon>
        <taxon>Arachnida</taxon>
        <taxon>Araneae</taxon>
        <taxon>Araneomorphae</taxon>
        <taxon>Entelegynae</taxon>
        <taxon>Araneoidea</taxon>
        <taxon>Nephilidae</taxon>
        <taxon>Nephila</taxon>
    </lineage>
</organism>
<dbReference type="Proteomes" id="UP000887013">
    <property type="component" value="Unassembled WGS sequence"/>
</dbReference>